<keyword evidence="1" id="KW-1133">Transmembrane helix</keyword>
<keyword evidence="3" id="KW-1185">Reference proteome</keyword>
<keyword evidence="1" id="KW-0812">Transmembrane</keyword>
<proteinExistence type="predicted"/>
<accession>A0A1M5IDY7</accession>
<evidence type="ECO:0000313" key="3">
    <source>
        <dbReference type="Proteomes" id="UP000184020"/>
    </source>
</evidence>
<dbReference type="AlphaFoldDB" id="A0A1M5IDY7"/>
<keyword evidence="1" id="KW-0472">Membrane</keyword>
<reference evidence="3" key="1">
    <citation type="submission" date="2016-11" db="EMBL/GenBank/DDBJ databases">
        <authorList>
            <person name="Varghese N."/>
            <person name="Submissions S."/>
        </authorList>
    </citation>
    <scope>NUCLEOTIDE SEQUENCE [LARGE SCALE GENOMIC DNA]</scope>
    <source>
        <strain evidence="3">DSM 17659</strain>
    </source>
</reference>
<evidence type="ECO:0000313" key="2">
    <source>
        <dbReference type="EMBL" id="SHG26554.1"/>
    </source>
</evidence>
<organism evidence="2 3">
    <name type="scientific">Flavobacterium micromati</name>
    <dbReference type="NCBI Taxonomy" id="229205"/>
    <lineage>
        <taxon>Bacteria</taxon>
        <taxon>Pseudomonadati</taxon>
        <taxon>Bacteroidota</taxon>
        <taxon>Flavobacteriia</taxon>
        <taxon>Flavobacteriales</taxon>
        <taxon>Flavobacteriaceae</taxon>
        <taxon>Flavobacterium</taxon>
    </lineage>
</organism>
<dbReference type="Proteomes" id="UP000184020">
    <property type="component" value="Unassembled WGS sequence"/>
</dbReference>
<evidence type="ECO:0000256" key="1">
    <source>
        <dbReference type="SAM" id="Phobius"/>
    </source>
</evidence>
<dbReference type="EMBL" id="FQWF01000004">
    <property type="protein sequence ID" value="SHG26554.1"/>
    <property type="molecule type" value="Genomic_DNA"/>
</dbReference>
<sequence length="39" mass="4278">MFEPQVIKTGSMITVVSGVGILLLLIGGIYFERKRGIKI</sequence>
<gene>
    <name evidence="2" type="ORF">SAMN05444372_10448</name>
</gene>
<protein>
    <submittedName>
        <fullName evidence="2">Uncharacterized protein</fullName>
    </submittedName>
</protein>
<feature type="transmembrane region" description="Helical" evidence="1">
    <location>
        <begin position="12"/>
        <end position="31"/>
    </location>
</feature>
<name>A0A1M5IDY7_9FLAO</name>